<dbReference type="SUPFAM" id="SSF54637">
    <property type="entry name" value="Thioesterase/thiol ester dehydrase-isomerase"/>
    <property type="match status" value="1"/>
</dbReference>
<accession>A0ABQ4U082</accession>
<dbReference type="Pfam" id="PF03061">
    <property type="entry name" value="4HBT"/>
    <property type="match status" value="1"/>
</dbReference>
<dbReference type="Proteomes" id="UP001055057">
    <property type="component" value="Unassembled WGS sequence"/>
</dbReference>
<organism evidence="3 4">
    <name type="scientific">Methylobacterium trifolii</name>
    <dbReference type="NCBI Taxonomy" id="1003092"/>
    <lineage>
        <taxon>Bacteria</taxon>
        <taxon>Pseudomonadati</taxon>
        <taxon>Pseudomonadota</taxon>
        <taxon>Alphaproteobacteria</taxon>
        <taxon>Hyphomicrobiales</taxon>
        <taxon>Methylobacteriaceae</taxon>
        <taxon>Methylobacterium</taxon>
    </lineage>
</organism>
<dbReference type="RefSeq" id="WP_238182248.1">
    <property type="nucleotide sequence ID" value="NZ_BPRB01000088.1"/>
</dbReference>
<feature type="region of interest" description="Disordered" evidence="1">
    <location>
        <begin position="1"/>
        <end position="20"/>
    </location>
</feature>
<reference evidence="3" key="1">
    <citation type="journal article" date="2021" name="Front. Microbiol.">
        <title>Comprehensive Comparative Genomics and Phenotyping of Methylobacterium Species.</title>
        <authorList>
            <person name="Alessa O."/>
            <person name="Ogura Y."/>
            <person name="Fujitani Y."/>
            <person name="Takami H."/>
            <person name="Hayashi T."/>
            <person name="Sahin N."/>
            <person name="Tani A."/>
        </authorList>
    </citation>
    <scope>NUCLEOTIDE SEQUENCE</scope>
    <source>
        <strain evidence="3">DSM 23632</strain>
    </source>
</reference>
<dbReference type="Gene3D" id="3.10.129.10">
    <property type="entry name" value="Hotdog Thioesterase"/>
    <property type="match status" value="1"/>
</dbReference>
<feature type="domain" description="Thioesterase" evidence="2">
    <location>
        <begin position="58"/>
        <end position="128"/>
    </location>
</feature>
<sequence length="159" mass="17302">MDSTSPTSDPAFPDPRSQGWEPIRDAGFIAHVGPVYRRAGDGAYAFRAARIHANLIEVVHGGMLMSFADRALGETAMRAADGANCVTIQMEMQFVDVARLGDWIEVLPQVVKRTGSLVFLRTDLREGQRLIATATGVWKILRRRPETGRPVSDAGPGAI</sequence>
<protein>
    <recommendedName>
        <fullName evidence="2">Thioesterase domain-containing protein</fullName>
    </recommendedName>
</protein>
<evidence type="ECO:0000259" key="2">
    <source>
        <dbReference type="Pfam" id="PF03061"/>
    </source>
</evidence>
<dbReference type="CDD" id="cd03443">
    <property type="entry name" value="PaaI_thioesterase"/>
    <property type="match status" value="1"/>
</dbReference>
<evidence type="ECO:0000313" key="3">
    <source>
        <dbReference type="EMBL" id="GJE59678.1"/>
    </source>
</evidence>
<comment type="caution">
    <text evidence="3">The sequence shown here is derived from an EMBL/GenBank/DDBJ whole genome shotgun (WGS) entry which is preliminary data.</text>
</comment>
<reference evidence="3" key="2">
    <citation type="submission" date="2021-08" db="EMBL/GenBank/DDBJ databases">
        <authorList>
            <person name="Tani A."/>
            <person name="Ola A."/>
            <person name="Ogura Y."/>
            <person name="Katsura K."/>
            <person name="Hayashi T."/>
        </authorList>
    </citation>
    <scope>NUCLEOTIDE SEQUENCE</scope>
    <source>
        <strain evidence="3">DSM 23632</strain>
    </source>
</reference>
<dbReference type="EMBL" id="BPRB01000088">
    <property type="protein sequence ID" value="GJE59678.1"/>
    <property type="molecule type" value="Genomic_DNA"/>
</dbReference>
<keyword evidence="4" id="KW-1185">Reference proteome</keyword>
<name>A0ABQ4U082_9HYPH</name>
<evidence type="ECO:0000256" key="1">
    <source>
        <dbReference type="SAM" id="MobiDB-lite"/>
    </source>
</evidence>
<gene>
    <name evidence="3" type="ORF">MPOCJGCO_1778</name>
</gene>
<evidence type="ECO:0000313" key="4">
    <source>
        <dbReference type="Proteomes" id="UP001055057"/>
    </source>
</evidence>
<dbReference type="InterPro" id="IPR006683">
    <property type="entry name" value="Thioestr_dom"/>
</dbReference>
<proteinExistence type="predicted"/>
<dbReference type="InterPro" id="IPR029069">
    <property type="entry name" value="HotDog_dom_sf"/>
</dbReference>